<organism evidence="1 2">
    <name type="scientific">Planococcus shixiaomingii</name>
    <dbReference type="NCBI Taxonomy" id="3058393"/>
    <lineage>
        <taxon>Bacteria</taxon>
        <taxon>Bacillati</taxon>
        <taxon>Bacillota</taxon>
        <taxon>Bacilli</taxon>
        <taxon>Bacillales</taxon>
        <taxon>Caryophanaceae</taxon>
        <taxon>Planococcus</taxon>
    </lineage>
</organism>
<dbReference type="CDD" id="cd01427">
    <property type="entry name" value="HAD_like"/>
    <property type="match status" value="1"/>
</dbReference>
<name>A0ABT8N539_9BACL</name>
<dbReference type="InterPro" id="IPR023214">
    <property type="entry name" value="HAD_sf"/>
</dbReference>
<proteinExistence type="predicted"/>
<keyword evidence="2" id="KW-1185">Reference proteome</keyword>
<dbReference type="RefSeq" id="WP_301724545.1">
    <property type="nucleotide sequence ID" value="NZ_JAUJWV010000002.1"/>
</dbReference>
<dbReference type="GO" id="GO:0016787">
    <property type="term" value="F:hydrolase activity"/>
    <property type="evidence" value="ECO:0007669"/>
    <property type="project" value="UniProtKB-KW"/>
</dbReference>
<evidence type="ECO:0000313" key="1">
    <source>
        <dbReference type="EMBL" id="MDN7242999.1"/>
    </source>
</evidence>
<protein>
    <submittedName>
        <fullName evidence="1">HAD family hydrolase</fullName>
        <ecNumber evidence="1">3.1.3.-</ecNumber>
    </submittedName>
</protein>
<dbReference type="EC" id="3.1.3.-" evidence="1"/>
<dbReference type="SUPFAM" id="SSF56784">
    <property type="entry name" value="HAD-like"/>
    <property type="match status" value="1"/>
</dbReference>
<sequence length="275" mass="31810">MHWIKDINVLIFDMDGTLYQDYSFMGRYIRKMMKESYSDNEIEETVALAYDILEGKKPIKLGFLYDPEQLVFHNHQDLTPITSYDWDGIEIEKTESGENPLAYIGDPWGIAQLMAIKKKISMETVKKAFNDVRSEMLMEAYCIVKRTDLFDEIKKLDNKKAILMTNSPLPTGQEFVEFLGIGDVFDEFYFDGKKPHGIKELMDRLLAEGYQPEEILSIGDHPWNDLYPVRKAGGHTCLISQYEHDDTTKWSVSVKTIDELVDVVRQLNEESVIAK</sequence>
<keyword evidence="1" id="KW-0378">Hydrolase</keyword>
<gene>
    <name evidence="1" type="ORF">QWY14_14380</name>
</gene>
<dbReference type="InterPro" id="IPR036412">
    <property type="entry name" value="HAD-like_sf"/>
</dbReference>
<accession>A0ABT8N539</accession>
<evidence type="ECO:0000313" key="2">
    <source>
        <dbReference type="Proteomes" id="UP001172055"/>
    </source>
</evidence>
<dbReference type="EMBL" id="JAUJWV010000002">
    <property type="protein sequence ID" value="MDN7242999.1"/>
    <property type="molecule type" value="Genomic_DNA"/>
</dbReference>
<dbReference type="SFLD" id="SFLDS00003">
    <property type="entry name" value="Haloacid_Dehalogenase"/>
    <property type="match status" value="1"/>
</dbReference>
<dbReference type="Pfam" id="PF00702">
    <property type="entry name" value="Hydrolase"/>
    <property type="match status" value="1"/>
</dbReference>
<dbReference type="Gene3D" id="3.40.50.1000">
    <property type="entry name" value="HAD superfamily/HAD-like"/>
    <property type="match status" value="1"/>
</dbReference>
<dbReference type="SFLD" id="SFLDG01129">
    <property type="entry name" value="C1.5:_HAD__Beta-PGM__Phosphata"/>
    <property type="match status" value="1"/>
</dbReference>
<comment type="caution">
    <text evidence="1">The sequence shown here is derived from an EMBL/GenBank/DDBJ whole genome shotgun (WGS) entry which is preliminary data.</text>
</comment>
<dbReference type="Proteomes" id="UP001172055">
    <property type="component" value="Unassembled WGS sequence"/>
</dbReference>
<reference evidence="1 2" key="1">
    <citation type="submission" date="2023-06" db="EMBL/GenBank/DDBJ databases">
        <title>Novel species in genus Planococcus.</title>
        <authorList>
            <person name="Ning S."/>
        </authorList>
    </citation>
    <scope>NUCLEOTIDE SEQUENCE [LARGE SCALE GENOMIC DNA]</scope>
    <source>
        <strain evidence="1 2">N028</strain>
    </source>
</reference>